<dbReference type="NCBIfam" id="TIGR04342">
    <property type="entry name" value="EXLDI"/>
    <property type="match status" value="1"/>
</dbReference>
<dbReference type="InterPro" id="IPR027580">
    <property type="entry name" value="EXLDI"/>
</dbReference>
<sequence length="152" mass="17316">MPNKTIYVSEADLPVFERAQELAGGNLSSTIANALRRFVQEHEPDERGFRDVEVKVGKIAHVQKRFKGRLLVKGRLSERRAPLKEYEVYETAKGRVAVYTCQTYHGELGHLIQDCRLEVYESIEDLVGQVPEELYLAARQMLSGNPVEELDI</sequence>
<accession>A0A399ECB2</accession>
<protein>
    <submittedName>
        <fullName evidence="1">EXLDI protein</fullName>
    </submittedName>
</protein>
<dbReference type="Proteomes" id="UP000265715">
    <property type="component" value="Unassembled WGS sequence"/>
</dbReference>
<dbReference type="EMBL" id="QXDL01000163">
    <property type="protein sequence ID" value="RIH81578.1"/>
    <property type="molecule type" value="Genomic_DNA"/>
</dbReference>
<comment type="caution">
    <text evidence="1">The sequence shown here is derived from an EMBL/GenBank/DDBJ whole genome shotgun (WGS) entry which is preliminary data.</text>
</comment>
<proteinExistence type="predicted"/>
<keyword evidence="2" id="KW-1185">Reference proteome</keyword>
<name>A0A399ECB2_9DEIN</name>
<organism evidence="1 2">
    <name type="scientific">Calidithermus terrae</name>
    <dbReference type="NCBI Taxonomy" id="1408545"/>
    <lineage>
        <taxon>Bacteria</taxon>
        <taxon>Thermotogati</taxon>
        <taxon>Deinococcota</taxon>
        <taxon>Deinococci</taxon>
        <taxon>Thermales</taxon>
        <taxon>Thermaceae</taxon>
        <taxon>Calidithermus</taxon>
    </lineage>
</organism>
<evidence type="ECO:0000313" key="2">
    <source>
        <dbReference type="Proteomes" id="UP000265715"/>
    </source>
</evidence>
<dbReference type="AlphaFoldDB" id="A0A399ECB2"/>
<gene>
    <name evidence="1" type="ORF">Mterra_03083</name>
</gene>
<dbReference type="OrthoDB" id="3199431at2"/>
<reference evidence="1 2" key="1">
    <citation type="submission" date="2018-08" db="EMBL/GenBank/DDBJ databases">
        <title>Meiothermus terrae DSM 26712 genome sequencing project.</title>
        <authorList>
            <person name="Da Costa M.S."/>
            <person name="Albuquerque L."/>
            <person name="Raposo P."/>
            <person name="Froufe H.J.C."/>
            <person name="Barroso C.S."/>
            <person name="Egas C."/>
        </authorList>
    </citation>
    <scope>NUCLEOTIDE SEQUENCE [LARGE SCALE GENOMIC DNA]</scope>
    <source>
        <strain evidence="1 2">DSM 26712</strain>
    </source>
</reference>
<dbReference type="RefSeq" id="WP_119316036.1">
    <property type="nucleotide sequence ID" value="NZ_QXDL01000163.1"/>
</dbReference>
<evidence type="ECO:0000313" key="1">
    <source>
        <dbReference type="EMBL" id="RIH81578.1"/>
    </source>
</evidence>